<dbReference type="SUPFAM" id="SSF52047">
    <property type="entry name" value="RNI-like"/>
    <property type="match status" value="1"/>
</dbReference>
<comment type="caution">
    <text evidence="1">The sequence shown here is derived from an EMBL/GenBank/DDBJ whole genome shotgun (WGS) entry which is preliminary data.</text>
</comment>
<dbReference type="Proteomes" id="UP001610335">
    <property type="component" value="Unassembled WGS sequence"/>
</dbReference>
<gene>
    <name evidence="1" type="ORF">BDW59DRAFT_126623</name>
</gene>
<proteinExistence type="predicted"/>
<evidence type="ECO:0000313" key="1">
    <source>
        <dbReference type="EMBL" id="KAL2818798.1"/>
    </source>
</evidence>
<evidence type="ECO:0000313" key="2">
    <source>
        <dbReference type="Proteomes" id="UP001610335"/>
    </source>
</evidence>
<evidence type="ECO:0008006" key="3">
    <source>
        <dbReference type="Google" id="ProtNLM"/>
    </source>
</evidence>
<keyword evidence="2" id="KW-1185">Reference proteome</keyword>
<protein>
    <recommendedName>
        <fullName evidence="3">F-box domain-containing protein</fullName>
    </recommendedName>
</protein>
<accession>A0ABR4HTH9</accession>
<sequence length="338" mass="38059">MAPADLPAELILQIIECLIPSNPPVAFGTTHLVTRTLLSLTLVCRLVSCTARQLLIKHCLHIDSEDRLDRLLQQSVLSATRRGLFLSPFPVDNLDIPSTVRQVDRLSSIIHRNLTRLVIDMPLRYLYPEDDHQQLRPVLRAAFARMIMLEEFCSVRDELYLSTVEGRQEPAIWSFWPRLQRLALYNVAIESSQFLEGLRQCSSLTHLVLVRPDGLAEEISPRQIGSDFLPSLQRLIIVNTAPGFLHSTPFDQRKWEESFVGRLHALRCPGDGEGGDSDSENGSVASYLSLRIPFGRDDDDIEICQEWLAAQAITGTLWGVSDDHQTLVYNYSSSNSAV</sequence>
<reference evidence="1 2" key="1">
    <citation type="submission" date="2024-07" db="EMBL/GenBank/DDBJ databases">
        <title>Section-level genome sequencing and comparative genomics of Aspergillus sections Usti and Cavernicolus.</title>
        <authorList>
            <consortium name="Lawrence Berkeley National Laboratory"/>
            <person name="Nybo J.L."/>
            <person name="Vesth T.C."/>
            <person name="Theobald S."/>
            <person name="Frisvad J.C."/>
            <person name="Larsen T.O."/>
            <person name="Kjaerboelling I."/>
            <person name="Rothschild-Mancinelli K."/>
            <person name="Lyhne E.K."/>
            <person name="Kogle M.E."/>
            <person name="Barry K."/>
            <person name="Clum A."/>
            <person name="Na H."/>
            <person name="Ledsgaard L."/>
            <person name="Lin J."/>
            <person name="Lipzen A."/>
            <person name="Kuo A."/>
            <person name="Riley R."/>
            <person name="Mondo S."/>
            <person name="LaButti K."/>
            <person name="Haridas S."/>
            <person name="Pangalinan J."/>
            <person name="Salamov A.A."/>
            <person name="Simmons B.A."/>
            <person name="Magnuson J.K."/>
            <person name="Chen J."/>
            <person name="Drula E."/>
            <person name="Henrissat B."/>
            <person name="Wiebenga A."/>
            <person name="Lubbers R.J."/>
            <person name="Gomes A.C."/>
            <person name="Makela M.R."/>
            <person name="Stajich J."/>
            <person name="Grigoriev I.V."/>
            <person name="Mortensen U.H."/>
            <person name="De vries R.P."/>
            <person name="Baker S.E."/>
            <person name="Andersen M.R."/>
        </authorList>
    </citation>
    <scope>NUCLEOTIDE SEQUENCE [LARGE SCALE GENOMIC DNA]</scope>
    <source>
        <strain evidence="1 2">CBS 600.67</strain>
    </source>
</reference>
<organism evidence="1 2">
    <name type="scientific">Aspergillus cavernicola</name>
    <dbReference type="NCBI Taxonomy" id="176166"/>
    <lineage>
        <taxon>Eukaryota</taxon>
        <taxon>Fungi</taxon>
        <taxon>Dikarya</taxon>
        <taxon>Ascomycota</taxon>
        <taxon>Pezizomycotina</taxon>
        <taxon>Eurotiomycetes</taxon>
        <taxon>Eurotiomycetidae</taxon>
        <taxon>Eurotiales</taxon>
        <taxon>Aspergillaceae</taxon>
        <taxon>Aspergillus</taxon>
        <taxon>Aspergillus subgen. Nidulantes</taxon>
    </lineage>
</organism>
<name>A0ABR4HTH9_9EURO</name>
<dbReference type="EMBL" id="JBFXLS010000081">
    <property type="protein sequence ID" value="KAL2818798.1"/>
    <property type="molecule type" value="Genomic_DNA"/>
</dbReference>